<name>A0A0F9UPX6_9ZZZZ</name>
<reference evidence="1" key="1">
    <citation type="journal article" date="2015" name="Nature">
        <title>Complex archaea that bridge the gap between prokaryotes and eukaryotes.</title>
        <authorList>
            <person name="Spang A."/>
            <person name="Saw J.H."/>
            <person name="Jorgensen S.L."/>
            <person name="Zaremba-Niedzwiedzka K."/>
            <person name="Martijn J."/>
            <person name="Lind A.E."/>
            <person name="van Eijk R."/>
            <person name="Schleper C."/>
            <person name="Guy L."/>
            <person name="Ettema T.J."/>
        </authorList>
    </citation>
    <scope>NUCLEOTIDE SEQUENCE</scope>
</reference>
<proteinExistence type="predicted"/>
<accession>A0A0F9UPX6</accession>
<sequence length="70" mass="7951">MRVIQLPAINKTVSLANYIKGIKKAKANPEAQFTHGLTCWCLCSGAEIMHQFYQGIQDRINDAIPYSQRR</sequence>
<evidence type="ECO:0000313" key="1">
    <source>
        <dbReference type="EMBL" id="KKN55658.1"/>
    </source>
</evidence>
<comment type="caution">
    <text evidence="1">The sequence shown here is derived from an EMBL/GenBank/DDBJ whole genome shotgun (WGS) entry which is preliminary data.</text>
</comment>
<dbReference type="EMBL" id="LAZR01000875">
    <property type="protein sequence ID" value="KKN55658.1"/>
    <property type="molecule type" value="Genomic_DNA"/>
</dbReference>
<gene>
    <name evidence="1" type="ORF">LCGC14_0579600</name>
</gene>
<protein>
    <submittedName>
        <fullName evidence="1">Uncharacterized protein</fullName>
    </submittedName>
</protein>
<organism evidence="1">
    <name type="scientific">marine sediment metagenome</name>
    <dbReference type="NCBI Taxonomy" id="412755"/>
    <lineage>
        <taxon>unclassified sequences</taxon>
        <taxon>metagenomes</taxon>
        <taxon>ecological metagenomes</taxon>
    </lineage>
</organism>
<dbReference type="AlphaFoldDB" id="A0A0F9UPX6"/>